<dbReference type="AlphaFoldDB" id="A0A1M2V348"/>
<name>A0A1M2V348_TRAPU</name>
<dbReference type="OrthoDB" id="2751071at2759"/>
<reference evidence="1 2" key="1">
    <citation type="submission" date="2016-10" db="EMBL/GenBank/DDBJ databases">
        <title>Genome sequence of the basidiomycete white-rot fungus Trametes pubescens.</title>
        <authorList>
            <person name="Makela M.R."/>
            <person name="Granchi Z."/>
            <person name="Peng M."/>
            <person name="De Vries R.P."/>
            <person name="Grigoriev I."/>
            <person name="Riley R."/>
            <person name="Hilden K."/>
        </authorList>
    </citation>
    <scope>NUCLEOTIDE SEQUENCE [LARGE SCALE GENOMIC DNA]</scope>
    <source>
        <strain evidence="1 2">FBCC735</strain>
    </source>
</reference>
<comment type="caution">
    <text evidence="1">The sequence shown here is derived from an EMBL/GenBank/DDBJ whole genome shotgun (WGS) entry which is preliminary data.</text>
</comment>
<keyword evidence="2" id="KW-1185">Reference proteome</keyword>
<dbReference type="EMBL" id="MNAD01001707">
    <property type="protein sequence ID" value="OJT02005.1"/>
    <property type="molecule type" value="Genomic_DNA"/>
</dbReference>
<organism evidence="1 2">
    <name type="scientific">Trametes pubescens</name>
    <name type="common">White-rot fungus</name>
    <dbReference type="NCBI Taxonomy" id="154538"/>
    <lineage>
        <taxon>Eukaryota</taxon>
        <taxon>Fungi</taxon>
        <taxon>Dikarya</taxon>
        <taxon>Basidiomycota</taxon>
        <taxon>Agaricomycotina</taxon>
        <taxon>Agaricomycetes</taxon>
        <taxon>Polyporales</taxon>
        <taxon>Polyporaceae</taxon>
        <taxon>Trametes</taxon>
    </lineage>
</organism>
<evidence type="ECO:0000313" key="2">
    <source>
        <dbReference type="Proteomes" id="UP000184267"/>
    </source>
</evidence>
<proteinExistence type="predicted"/>
<gene>
    <name evidence="1" type="ORF">TRAPUB_7539</name>
</gene>
<evidence type="ECO:0000313" key="1">
    <source>
        <dbReference type="EMBL" id="OJT02005.1"/>
    </source>
</evidence>
<dbReference type="Proteomes" id="UP000184267">
    <property type="component" value="Unassembled WGS sequence"/>
</dbReference>
<accession>A0A1M2V348</accession>
<protein>
    <submittedName>
        <fullName evidence="1">Uncharacterized protein</fullName>
    </submittedName>
</protein>
<sequence length="116" mass="13089">MDPLETKLWFARSFLNMCTSEQAGWLSSEELTLCWVLHIERGCEALVQEELQELEGLLMESHKHRLGRLELYGMLAQSGHTYAKVADVPTNRARCVEVVGPFTARLSALVVQVALM</sequence>